<feature type="region of interest" description="Disordered" evidence="1">
    <location>
        <begin position="23"/>
        <end position="69"/>
    </location>
</feature>
<evidence type="ECO:0000313" key="2">
    <source>
        <dbReference type="EMBL" id="GFN75190.1"/>
    </source>
</evidence>
<organism evidence="2 3">
    <name type="scientific">Plakobranchus ocellatus</name>
    <dbReference type="NCBI Taxonomy" id="259542"/>
    <lineage>
        <taxon>Eukaryota</taxon>
        <taxon>Metazoa</taxon>
        <taxon>Spiralia</taxon>
        <taxon>Lophotrochozoa</taxon>
        <taxon>Mollusca</taxon>
        <taxon>Gastropoda</taxon>
        <taxon>Heterobranchia</taxon>
        <taxon>Euthyneura</taxon>
        <taxon>Panpulmonata</taxon>
        <taxon>Sacoglossa</taxon>
        <taxon>Placobranchoidea</taxon>
        <taxon>Plakobranchidae</taxon>
        <taxon>Plakobranchus</taxon>
    </lineage>
</organism>
<sequence>MHALKSRDRILFEPCVKKLGEKEREEVGEKQVEKQGKRMKRRMRRKKEKRRRIRERDGGHRGGIVGRKGWEGEEKDTNYFIEVFHSKRCG</sequence>
<proteinExistence type="predicted"/>
<evidence type="ECO:0000256" key="1">
    <source>
        <dbReference type="SAM" id="MobiDB-lite"/>
    </source>
</evidence>
<dbReference type="EMBL" id="BLXT01000255">
    <property type="protein sequence ID" value="GFN75190.1"/>
    <property type="molecule type" value="Genomic_DNA"/>
</dbReference>
<gene>
    <name evidence="2" type="ORF">PoB_000169600</name>
</gene>
<dbReference type="Proteomes" id="UP000735302">
    <property type="component" value="Unassembled WGS sequence"/>
</dbReference>
<evidence type="ECO:0000313" key="3">
    <source>
        <dbReference type="Proteomes" id="UP000735302"/>
    </source>
</evidence>
<comment type="caution">
    <text evidence="2">The sequence shown here is derived from an EMBL/GenBank/DDBJ whole genome shotgun (WGS) entry which is preliminary data.</text>
</comment>
<feature type="compositionally biased region" description="Basic and acidic residues" evidence="1">
    <location>
        <begin position="23"/>
        <end position="36"/>
    </location>
</feature>
<keyword evidence="3" id="KW-1185">Reference proteome</keyword>
<feature type="compositionally biased region" description="Basic residues" evidence="1">
    <location>
        <begin position="37"/>
        <end position="53"/>
    </location>
</feature>
<protein>
    <submittedName>
        <fullName evidence="2">Uncharacterized protein</fullName>
    </submittedName>
</protein>
<dbReference type="AlphaFoldDB" id="A0AAV3XYP0"/>
<reference evidence="2 3" key="1">
    <citation type="journal article" date="2021" name="Elife">
        <title>Chloroplast acquisition without the gene transfer in kleptoplastic sea slugs, Plakobranchus ocellatus.</title>
        <authorList>
            <person name="Maeda T."/>
            <person name="Takahashi S."/>
            <person name="Yoshida T."/>
            <person name="Shimamura S."/>
            <person name="Takaki Y."/>
            <person name="Nagai Y."/>
            <person name="Toyoda A."/>
            <person name="Suzuki Y."/>
            <person name="Arimoto A."/>
            <person name="Ishii H."/>
            <person name="Satoh N."/>
            <person name="Nishiyama T."/>
            <person name="Hasebe M."/>
            <person name="Maruyama T."/>
            <person name="Minagawa J."/>
            <person name="Obokata J."/>
            <person name="Shigenobu S."/>
        </authorList>
    </citation>
    <scope>NUCLEOTIDE SEQUENCE [LARGE SCALE GENOMIC DNA]</scope>
</reference>
<name>A0AAV3XYP0_9GAST</name>
<accession>A0AAV3XYP0</accession>